<feature type="non-terminal residue" evidence="1">
    <location>
        <position position="1"/>
    </location>
</feature>
<name>A0A061QJM3_9CHLO</name>
<organism evidence="1">
    <name type="scientific">Tetraselmis sp. GSL018</name>
    <dbReference type="NCBI Taxonomy" id="582737"/>
    <lineage>
        <taxon>Eukaryota</taxon>
        <taxon>Viridiplantae</taxon>
        <taxon>Chlorophyta</taxon>
        <taxon>core chlorophytes</taxon>
        <taxon>Chlorodendrophyceae</taxon>
        <taxon>Chlorodendrales</taxon>
        <taxon>Chlorodendraceae</taxon>
        <taxon>Tetraselmis</taxon>
    </lineage>
</organism>
<dbReference type="EMBL" id="GBEZ01026351">
    <property type="protein sequence ID" value="JAC60852.1"/>
    <property type="molecule type" value="Transcribed_RNA"/>
</dbReference>
<proteinExistence type="predicted"/>
<gene>
    <name evidence="1" type="ORF">TSPGSL018_27833</name>
</gene>
<evidence type="ECO:0000313" key="1">
    <source>
        <dbReference type="EMBL" id="JAC60852.1"/>
    </source>
</evidence>
<sequence length="122" mass="13836">TQLDNQLDRVSHKLAFVFSPFPRCAQCQGISFRFYTSYLNTLKLPGNMLATRHISSLRNGFLNKQASLSSRCRFVRPPRVSAARYVLRGDRKRLICQSSATEGNSAEAVTQLLTTSRLSYFK</sequence>
<reference evidence="1" key="1">
    <citation type="submission" date="2014-05" db="EMBL/GenBank/DDBJ databases">
        <title>The transcriptome of the halophilic microalga Tetraselmis sp. GSL018 isolated from the Great Salt Lake, Utah.</title>
        <authorList>
            <person name="Jinkerson R.E."/>
            <person name="D'Adamo S."/>
            <person name="Posewitz M.C."/>
        </authorList>
    </citation>
    <scope>NUCLEOTIDE SEQUENCE</scope>
    <source>
        <strain evidence="1">GSL018</strain>
    </source>
</reference>
<dbReference type="AlphaFoldDB" id="A0A061QJM3"/>
<accession>A0A061QJM3</accession>
<protein>
    <submittedName>
        <fullName evidence="1">Uncharacterized protein</fullName>
    </submittedName>
</protein>